<comment type="caution">
    <text evidence="1">The sequence shown here is derived from an EMBL/GenBank/DDBJ whole genome shotgun (WGS) entry which is preliminary data.</text>
</comment>
<organism evidence="1 2">
    <name type="scientific">Vibrio qingdaonensis</name>
    <dbReference type="NCBI Taxonomy" id="2829491"/>
    <lineage>
        <taxon>Bacteria</taxon>
        <taxon>Pseudomonadati</taxon>
        <taxon>Pseudomonadota</taxon>
        <taxon>Gammaproteobacteria</taxon>
        <taxon>Vibrionales</taxon>
        <taxon>Vibrionaceae</taxon>
        <taxon>Vibrio</taxon>
    </lineage>
</organism>
<keyword evidence="2" id="KW-1185">Reference proteome</keyword>
<accession>A0A9X3CS02</accession>
<protein>
    <submittedName>
        <fullName evidence="1">Uncharacterized protein</fullName>
    </submittedName>
</protein>
<reference evidence="1" key="1">
    <citation type="submission" date="2022-02" db="EMBL/GenBank/DDBJ databases">
        <title>Vibrio sp. nov, a new bacterium isolated from seawater.</title>
        <authorList>
            <person name="Yuan Y."/>
        </authorList>
    </citation>
    <scope>NUCLEOTIDE SEQUENCE</scope>
    <source>
        <strain evidence="1">ZSDZ65</strain>
    </source>
</reference>
<dbReference type="AlphaFoldDB" id="A0A9X3CS02"/>
<dbReference type="RefSeq" id="WP_265677320.1">
    <property type="nucleotide sequence ID" value="NZ_JAKRRY010000045.1"/>
</dbReference>
<name>A0A9X3CS02_9VIBR</name>
<gene>
    <name evidence="1" type="ORF">MD535_22260</name>
</gene>
<proteinExistence type="predicted"/>
<evidence type="ECO:0000313" key="1">
    <source>
        <dbReference type="EMBL" id="MCW8348716.1"/>
    </source>
</evidence>
<sequence>MSAPCLVKVSKEKLMSGLNTVLRPNGLPAKPRFPFNALALNVKRDSMTLSHE</sequence>
<dbReference type="EMBL" id="JAKRRY010000045">
    <property type="protein sequence ID" value="MCW8348716.1"/>
    <property type="molecule type" value="Genomic_DNA"/>
</dbReference>
<evidence type="ECO:0000313" key="2">
    <source>
        <dbReference type="Proteomes" id="UP001155587"/>
    </source>
</evidence>
<dbReference type="Proteomes" id="UP001155587">
    <property type="component" value="Unassembled WGS sequence"/>
</dbReference>